<organism evidence="2 3">
    <name type="scientific">Trichoderma simmonsii</name>
    <dbReference type="NCBI Taxonomy" id="1491479"/>
    <lineage>
        <taxon>Eukaryota</taxon>
        <taxon>Fungi</taxon>
        <taxon>Dikarya</taxon>
        <taxon>Ascomycota</taxon>
        <taxon>Pezizomycotina</taxon>
        <taxon>Sordariomycetes</taxon>
        <taxon>Hypocreomycetidae</taxon>
        <taxon>Hypocreales</taxon>
        <taxon>Hypocreaceae</taxon>
        <taxon>Trichoderma</taxon>
    </lineage>
</organism>
<gene>
    <name evidence="2" type="ORF">H0G86_003803</name>
</gene>
<feature type="compositionally biased region" description="Basic and acidic residues" evidence="1">
    <location>
        <begin position="95"/>
        <end position="106"/>
    </location>
</feature>
<dbReference type="EMBL" id="CP075865">
    <property type="protein sequence ID" value="QYS96563.1"/>
    <property type="molecule type" value="Genomic_DNA"/>
</dbReference>
<proteinExistence type="predicted"/>
<evidence type="ECO:0000256" key="1">
    <source>
        <dbReference type="SAM" id="MobiDB-lite"/>
    </source>
</evidence>
<evidence type="ECO:0000313" key="2">
    <source>
        <dbReference type="EMBL" id="QYS96563.1"/>
    </source>
</evidence>
<accession>A0A8G0L6B6</accession>
<sequence>MGRTIKALKRPITTVRQVWEDYQVGRAIRHSTFKSDYKEEEHEEGCNEESPVACNEECNENCKEEDNEKCREEHDEEREKEDMDEALSECEEECSDPHEGQCKDNKVPSQPVTCGTGKQERPTEKSGSDGRKWKFTRGAEFPWRHEQVVDEESNWRGTWVLEVKDLRAMNWGIEEVFTMIGNRKGKKFVRKPTRQLPFLVGRERELLPSEGGQNNDLLSYDGGQDDMMLWLGKP</sequence>
<keyword evidence="3" id="KW-1185">Reference proteome</keyword>
<feature type="compositionally biased region" description="Basic and acidic residues" evidence="1">
    <location>
        <begin position="118"/>
        <end position="132"/>
    </location>
</feature>
<feature type="compositionally biased region" description="Acidic residues" evidence="1">
    <location>
        <begin position="74"/>
        <end position="94"/>
    </location>
</feature>
<name>A0A8G0L6B6_9HYPO</name>
<evidence type="ECO:0000313" key="3">
    <source>
        <dbReference type="Proteomes" id="UP000826661"/>
    </source>
</evidence>
<protein>
    <submittedName>
        <fullName evidence="2">Uncharacterized protein</fullName>
    </submittedName>
</protein>
<feature type="region of interest" description="Disordered" evidence="1">
    <location>
        <begin position="63"/>
        <end position="133"/>
    </location>
</feature>
<dbReference type="AlphaFoldDB" id="A0A8G0L6B6"/>
<dbReference type="Proteomes" id="UP000826661">
    <property type="component" value="Chromosome II"/>
</dbReference>
<reference evidence="2 3" key="1">
    <citation type="journal article" date="2021" name="BMC Genomics">
        <title>Telomere-to-telomere genome assembly of asparaginase-producing Trichoderma simmonsii.</title>
        <authorList>
            <person name="Chung D."/>
            <person name="Kwon Y.M."/>
            <person name="Yang Y."/>
        </authorList>
    </citation>
    <scope>NUCLEOTIDE SEQUENCE [LARGE SCALE GENOMIC DNA]</scope>
    <source>
        <strain evidence="2 3">GH-Sj1</strain>
    </source>
</reference>
<feature type="compositionally biased region" description="Basic and acidic residues" evidence="1">
    <location>
        <begin position="63"/>
        <end position="73"/>
    </location>
</feature>
<feature type="region of interest" description="Disordered" evidence="1">
    <location>
        <begin position="33"/>
        <end position="52"/>
    </location>
</feature>